<evidence type="ECO:0000313" key="2">
    <source>
        <dbReference type="EMBL" id="PWI58476.1"/>
    </source>
</evidence>
<organism evidence="2 3">
    <name type="scientific">Sulfoacidibacillus thermotolerans</name>
    <name type="common">Acidibacillus sulfuroxidans</name>
    <dbReference type="NCBI Taxonomy" id="1765684"/>
    <lineage>
        <taxon>Bacteria</taxon>
        <taxon>Bacillati</taxon>
        <taxon>Bacillota</taxon>
        <taxon>Bacilli</taxon>
        <taxon>Bacillales</taxon>
        <taxon>Alicyclobacillaceae</taxon>
        <taxon>Sulfoacidibacillus</taxon>
    </lineage>
</organism>
<feature type="transmembrane region" description="Helical" evidence="1">
    <location>
        <begin position="65"/>
        <end position="86"/>
    </location>
</feature>
<evidence type="ECO:0000313" key="3">
    <source>
        <dbReference type="Proteomes" id="UP000245380"/>
    </source>
</evidence>
<gene>
    <name evidence="2" type="ORF">BM613_02835</name>
</gene>
<keyword evidence="3" id="KW-1185">Reference proteome</keyword>
<comment type="caution">
    <text evidence="2">The sequence shown here is derived from an EMBL/GenBank/DDBJ whole genome shotgun (WGS) entry which is preliminary data.</text>
</comment>
<feature type="transmembrane region" description="Helical" evidence="1">
    <location>
        <begin position="136"/>
        <end position="160"/>
    </location>
</feature>
<accession>A0A2U3DB19</accession>
<keyword evidence="1" id="KW-0472">Membrane</keyword>
<dbReference type="Proteomes" id="UP000245380">
    <property type="component" value="Unassembled WGS sequence"/>
</dbReference>
<dbReference type="EMBL" id="MPDK01000003">
    <property type="protein sequence ID" value="PWI58476.1"/>
    <property type="molecule type" value="Genomic_DNA"/>
</dbReference>
<feature type="transmembrane region" description="Helical" evidence="1">
    <location>
        <begin position="199"/>
        <end position="218"/>
    </location>
</feature>
<dbReference type="AlphaFoldDB" id="A0A2U3DB19"/>
<evidence type="ECO:0008006" key="4">
    <source>
        <dbReference type="Google" id="ProtNLM"/>
    </source>
</evidence>
<feature type="transmembrane region" description="Helical" evidence="1">
    <location>
        <begin position="172"/>
        <end position="193"/>
    </location>
</feature>
<protein>
    <recommendedName>
        <fullName evidence="4">Histidine kinase N-terminal 7TM region domain-containing protein</fullName>
    </recommendedName>
</protein>
<evidence type="ECO:0000256" key="1">
    <source>
        <dbReference type="SAM" id="Phobius"/>
    </source>
</evidence>
<keyword evidence="1" id="KW-0812">Transmembrane</keyword>
<proteinExistence type="predicted"/>
<keyword evidence="1" id="KW-1133">Transmembrane helix</keyword>
<feature type="transmembrane region" description="Helical" evidence="1">
    <location>
        <begin position="6"/>
        <end position="24"/>
    </location>
</feature>
<dbReference type="RefSeq" id="WP_109429667.1">
    <property type="nucleotide sequence ID" value="NZ_MPDK01000003.1"/>
</dbReference>
<reference evidence="2 3" key="1">
    <citation type="submission" date="2016-11" db="EMBL/GenBank/DDBJ databases">
        <title>Comparative genomics of Acidibacillus ferroxidans species.</title>
        <authorList>
            <person name="Oliveira G."/>
            <person name="Nunes G."/>
            <person name="Oliveira R."/>
            <person name="Araujo F."/>
            <person name="Salim A."/>
            <person name="Scholte L."/>
            <person name="Morais D."/>
            <person name="Nancucheo I."/>
            <person name="Johnson D.B."/>
            <person name="Grail B."/>
            <person name="Bittencourt J."/>
            <person name="Valadares R."/>
        </authorList>
    </citation>
    <scope>NUCLEOTIDE SEQUENCE [LARGE SCALE GENOMIC DNA]</scope>
    <source>
        <strain evidence="2 3">Y002</strain>
    </source>
</reference>
<sequence>MIIAPAFVALLSLIFAISVWRKWIHSHKVSEQFWLISLLFSFGAALAYCISIASHPHSGAWFRTYYLLGGLWMPSLMGLGSLGLVWRRRTVNSVAALLAVIGLIGSVLLLQAPISWNALATIHGGPGIYVIQPGLWLPFLILMNSLGALAVFLVALWSVYSTLRRRKRARFLFGNLTLAIGIAIISAAGTAARLGMPSLFWWTMVVGWCVTFGGYLLLTPRIKEA</sequence>
<feature type="transmembrane region" description="Helical" evidence="1">
    <location>
        <begin position="93"/>
        <end position="116"/>
    </location>
</feature>
<name>A0A2U3DB19_SULT2</name>
<feature type="transmembrane region" description="Helical" evidence="1">
    <location>
        <begin position="33"/>
        <end position="53"/>
    </location>
</feature>